<proteinExistence type="predicted"/>
<dbReference type="AlphaFoldDB" id="A0AAU7YAN0"/>
<reference evidence="2" key="1">
    <citation type="submission" date="2023-08" db="EMBL/GenBank/DDBJ databases">
        <title>Increased levels of nutrients transform a symbiont into a lethal pathobiont.</title>
        <authorList>
            <person name="Lachnit T."/>
            <person name="Ulrich L."/>
            <person name="Willmer F.M."/>
            <person name="Hasenbein T."/>
            <person name="Steiner L.X."/>
            <person name="Wolters M."/>
            <person name="Herbst E.M."/>
            <person name="Deines P."/>
        </authorList>
    </citation>
    <scope>NUCLEOTIDE SEQUENCE</scope>
    <source>
        <strain evidence="2">T3</strain>
    </source>
</reference>
<name>A0AAU7YAN0_9PSED</name>
<keyword evidence="1" id="KW-1133">Transmembrane helix</keyword>
<sequence length="127" mass="13133">MRLARRHRSLIAWMLYCSILLGALACAIGHGQMAGLSLSGLDGQFCALDGPQGGTAMGDDGLPFGNLASGSGCALSSSFGALLLAAFFGLLALLAPSRAWSLPSRPHLHRPPRAWVLANPRASPPLA</sequence>
<accession>A0AAU7YAN0</accession>
<dbReference type="RefSeq" id="WP_350448494.1">
    <property type="nucleotide sequence ID" value="NZ_CP158373.1"/>
</dbReference>
<dbReference type="PROSITE" id="PS51257">
    <property type="entry name" value="PROKAR_LIPOPROTEIN"/>
    <property type="match status" value="1"/>
</dbReference>
<gene>
    <name evidence="2" type="ORF">ABS648_13690</name>
</gene>
<dbReference type="EMBL" id="CP158373">
    <property type="protein sequence ID" value="XBY66771.1"/>
    <property type="molecule type" value="Genomic_DNA"/>
</dbReference>
<evidence type="ECO:0000313" key="2">
    <source>
        <dbReference type="EMBL" id="XBY66771.1"/>
    </source>
</evidence>
<keyword evidence="1" id="KW-0812">Transmembrane</keyword>
<evidence type="ECO:0000256" key="1">
    <source>
        <dbReference type="SAM" id="Phobius"/>
    </source>
</evidence>
<keyword evidence="1" id="KW-0472">Membrane</keyword>
<protein>
    <submittedName>
        <fullName evidence="2">DUF2946 family protein</fullName>
    </submittedName>
</protein>
<dbReference type="Pfam" id="PF11162">
    <property type="entry name" value="DUF2946"/>
    <property type="match status" value="1"/>
</dbReference>
<organism evidence="2">
    <name type="scientific">Pseudomonas solani</name>
    <dbReference type="NCBI Taxonomy" id="2731552"/>
    <lineage>
        <taxon>Bacteria</taxon>
        <taxon>Pseudomonadati</taxon>
        <taxon>Pseudomonadota</taxon>
        <taxon>Gammaproteobacteria</taxon>
        <taxon>Pseudomonadales</taxon>
        <taxon>Pseudomonadaceae</taxon>
        <taxon>Pseudomonas</taxon>
    </lineage>
</organism>
<dbReference type="InterPro" id="IPR021333">
    <property type="entry name" value="DUF2946"/>
</dbReference>
<feature type="transmembrane region" description="Helical" evidence="1">
    <location>
        <begin position="74"/>
        <end position="95"/>
    </location>
</feature>